<comment type="caution">
    <text evidence="1">The sequence shown here is derived from an EMBL/GenBank/DDBJ whole genome shotgun (WGS) entry which is preliminary data.</text>
</comment>
<dbReference type="EMBL" id="CM045771">
    <property type="protein sequence ID" value="KAI7988207.1"/>
    <property type="molecule type" value="Genomic_DNA"/>
</dbReference>
<proteinExistence type="predicted"/>
<gene>
    <name evidence="1" type="ORF">LOK49_LG13G01635</name>
</gene>
<reference evidence="1 2" key="1">
    <citation type="journal article" date="2022" name="Plant J.">
        <title>Chromosome-level genome of Camellia lanceoleosa provides a valuable resource for understanding genome evolution and self-incompatibility.</title>
        <authorList>
            <person name="Gong W."/>
            <person name="Xiao S."/>
            <person name="Wang L."/>
            <person name="Liao Z."/>
            <person name="Chang Y."/>
            <person name="Mo W."/>
            <person name="Hu G."/>
            <person name="Li W."/>
            <person name="Zhao G."/>
            <person name="Zhu H."/>
            <person name="Hu X."/>
            <person name="Ji K."/>
            <person name="Xiang X."/>
            <person name="Song Q."/>
            <person name="Yuan D."/>
            <person name="Jin S."/>
            <person name="Zhang L."/>
        </authorList>
    </citation>
    <scope>NUCLEOTIDE SEQUENCE [LARGE SCALE GENOMIC DNA]</scope>
    <source>
        <strain evidence="1">SQ_2022a</strain>
    </source>
</reference>
<sequence>MVEHMRTMVIWREMISHSSESERTKRNTVLPNIKSSISKSCTQAPEMGLLAADLVLHLEIPPEKAAEREGYGGERYEQLDASWKSQKKLYEKHHNTADGRIRIWLGIRQIMNSTDCLLTETRDTAKELKTGIHIARCYARLHPRAVNCRTKNFRPKKKIK</sequence>
<accession>A0ACC0FJB5</accession>
<evidence type="ECO:0000313" key="2">
    <source>
        <dbReference type="Proteomes" id="UP001060215"/>
    </source>
</evidence>
<keyword evidence="1" id="KW-0418">Kinase</keyword>
<protein>
    <submittedName>
        <fullName evidence="1">Thymidylate kinase</fullName>
    </submittedName>
</protein>
<dbReference type="Proteomes" id="UP001060215">
    <property type="component" value="Chromosome 14"/>
</dbReference>
<name>A0ACC0FJB5_9ERIC</name>
<evidence type="ECO:0000313" key="1">
    <source>
        <dbReference type="EMBL" id="KAI7988207.1"/>
    </source>
</evidence>
<organism evidence="1 2">
    <name type="scientific">Camellia lanceoleosa</name>
    <dbReference type="NCBI Taxonomy" id="1840588"/>
    <lineage>
        <taxon>Eukaryota</taxon>
        <taxon>Viridiplantae</taxon>
        <taxon>Streptophyta</taxon>
        <taxon>Embryophyta</taxon>
        <taxon>Tracheophyta</taxon>
        <taxon>Spermatophyta</taxon>
        <taxon>Magnoliopsida</taxon>
        <taxon>eudicotyledons</taxon>
        <taxon>Gunneridae</taxon>
        <taxon>Pentapetalae</taxon>
        <taxon>asterids</taxon>
        <taxon>Ericales</taxon>
        <taxon>Theaceae</taxon>
        <taxon>Camellia</taxon>
    </lineage>
</organism>
<keyword evidence="1" id="KW-0808">Transferase</keyword>
<keyword evidence="2" id="KW-1185">Reference proteome</keyword>